<keyword evidence="6 9" id="KW-0812">Transmembrane</keyword>
<dbReference type="PANTHER" id="PTHR30386">
    <property type="entry name" value="MEMBRANE FUSION SUBUNIT OF EMRAB-TOLC MULTIDRUG EFFLUX PUMP"/>
    <property type="match status" value="1"/>
</dbReference>
<keyword evidence="7 9" id="KW-1133">Transmembrane helix</keyword>
<organism evidence="13 14">
    <name type="scientific">Massilia agri</name>
    <dbReference type="NCBI Taxonomy" id="1886785"/>
    <lineage>
        <taxon>Bacteria</taxon>
        <taxon>Pseudomonadati</taxon>
        <taxon>Pseudomonadota</taxon>
        <taxon>Betaproteobacteria</taxon>
        <taxon>Burkholderiales</taxon>
        <taxon>Oxalobacteraceae</taxon>
        <taxon>Telluria group</taxon>
        <taxon>Massilia</taxon>
    </lineage>
</organism>
<accession>A0ABT2AM23</accession>
<dbReference type="InterPro" id="IPR050739">
    <property type="entry name" value="MFP"/>
</dbReference>
<dbReference type="PANTHER" id="PTHR30386:SF17">
    <property type="entry name" value="ALKALINE PROTEASE SECRETION PROTEIN APRE"/>
    <property type="match status" value="1"/>
</dbReference>
<feature type="domain" description="AprE-like beta-barrel" evidence="12">
    <location>
        <begin position="340"/>
        <end position="431"/>
    </location>
</feature>
<evidence type="ECO:0000256" key="10">
    <source>
        <dbReference type="SAM" id="Coils"/>
    </source>
</evidence>
<keyword evidence="5 9" id="KW-0997">Cell inner membrane</keyword>
<evidence type="ECO:0000256" key="4">
    <source>
        <dbReference type="ARBA" id="ARBA00022475"/>
    </source>
</evidence>
<dbReference type="Pfam" id="PF26002">
    <property type="entry name" value="Beta-barrel_AprE"/>
    <property type="match status" value="1"/>
</dbReference>
<protein>
    <recommendedName>
        <fullName evidence="9">Membrane fusion protein (MFP) family protein</fullName>
    </recommendedName>
</protein>
<feature type="domain" description="AprE-like long alpha-helical hairpin" evidence="11">
    <location>
        <begin position="108"/>
        <end position="295"/>
    </location>
</feature>
<comment type="caution">
    <text evidence="13">The sequence shown here is derived from an EMBL/GenBank/DDBJ whole genome shotgun (WGS) entry which is preliminary data.</text>
</comment>
<evidence type="ECO:0000313" key="13">
    <source>
        <dbReference type="EMBL" id="MCS0597291.1"/>
    </source>
</evidence>
<evidence type="ECO:0000256" key="6">
    <source>
        <dbReference type="ARBA" id="ARBA00022692"/>
    </source>
</evidence>
<feature type="coiled-coil region" evidence="10">
    <location>
        <begin position="169"/>
        <end position="210"/>
    </location>
</feature>
<proteinExistence type="inferred from homology"/>
<keyword evidence="3 9" id="KW-0813">Transport</keyword>
<evidence type="ECO:0000256" key="9">
    <source>
        <dbReference type="RuleBase" id="RU365093"/>
    </source>
</evidence>
<dbReference type="Proteomes" id="UP001206572">
    <property type="component" value="Unassembled WGS sequence"/>
</dbReference>
<evidence type="ECO:0000313" key="14">
    <source>
        <dbReference type="Proteomes" id="UP001206572"/>
    </source>
</evidence>
<dbReference type="SUPFAM" id="SSF111369">
    <property type="entry name" value="HlyD-like secretion proteins"/>
    <property type="match status" value="1"/>
</dbReference>
<evidence type="ECO:0000256" key="8">
    <source>
        <dbReference type="ARBA" id="ARBA00023136"/>
    </source>
</evidence>
<gene>
    <name evidence="13" type="ORF">NX780_13140</name>
</gene>
<dbReference type="PRINTS" id="PR01490">
    <property type="entry name" value="RTXTOXIND"/>
</dbReference>
<name>A0ABT2AM23_9BURK</name>
<dbReference type="Pfam" id="PF25994">
    <property type="entry name" value="HH_AprE"/>
    <property type="match status" value="1"/>
</dbReference>
<evidence type="ECO:0000256" key="3">
    <source>
        <dbReference type="ARBA" id="ARBA00022448"/>
    </source>
</evidence>
<dbReference type="Gene3D" id="2.40.30.170">
    <property type="match status" value="1"/>
</dbReference>
<dbReference type="EMBL" id="JANUHA010000008">
    <property type="protein sequence ID" value="MCS0597291.1"/>
    <property type="molecule type" value="Genomic_DNA"/>
</dbReference>
<keyword evidence="8 9" id="KW-0472">Membrane</keyword>
<keyword evidence="14" id="KW-1185">Reference proteome</keyword>
<dbReference type="Gene3D" id="1.10.287.470">
    <property type="entry name" value="Helix hairpin bin"/>
    <property type="match status" value="1"/>
</dbReference>
<reference evidence="13 14" key="1">
    <citation type="submission" date="2022-08" db="EMBL/GenBank/DDBJ databases">
        <title>Reclassification of Massilia species as members of the genera Telluria, Duganella, Pseudoduganella, Mokoshia gen. nov. and Zemynaea gen. nov. using orthogonal and non-orthogonal genome-based approaches.</title>
        <authorList>
            <person name="Bowman J.P."/>
        </authorList>
    </citation>
    <scope>NUCLEOTIDE SEQUENCE [LARGE SCALE GENOMIC DNA]</scope>
    <source>
        <strain evidence="13 14">JCM 31661</strain>
    </source>
</reference>
<sequence>MNITQLKKKNEVAEVISHEVSPVEVKTDPAGYSRFGWLVVAVGFGGFLLWATTAPLDRGVPMPATVVKEGNRKTVQHLTGGMVQDILVKDGDVVRKDQVLVRMNNVQASAQVEATRAQFIAARATEARLQAERDGAKSITFPAALAPYKNDADVVAAMALQNQLFSSRRMSLESELTAIDENIAGLQMQIKGLQESRESKRQQTELLKEQLVGMRDLAKDGYVARNRLLDLERTYAQLSGEVSEDIGNIGRAQRQVMELRLRKVQRIQDFQKEVRGQLAEIQREAEAQGARLQAQNYDLANTEVRAPADGVVVGSTVFTRGGIVGPGARMMDIVPTDDALVAEGHLEVNLIDKVHVGLPVEMIFSAFNTNRTPHIPGEVVQVSADRAVDERTGQPYYKVRARVTAEGARIIAAKKLDIQPGMPVEIFVKTGERSMMSYLLKPIVDRAKTSMSED</sequence>
<dbReference type="InterPro" id="IPR010129">
    <property type="entry name" value="T1SS_HlyD"/>
</dbReference>
<evidence type="ECO:0000256" key="5">
    <source>
        <dbReference type="ARBA" id="ARBA00022519"/>
    </source>
</evidence>
<evidence type="ECO:0000256" key="1">
    <source>
        <dbReference type="ARBA" id="ARBA00004377"/>
    </source>
</evidence>
<dbReference type="RefSeq" id="WP_258828320.1">
    <property type="nucleotide sequence ID" value="NZ_JANUHA010000008.1"/>
</dbReference>
<dbReference type="InterPro" id="IPR058982">
    <property type="entry name" value="Beta-barrel_AprE"/>
</dbReference>
<dbReference type="Gene3D" id="2.40.50.100">
    <property type="match status" value="2"/>
</dbReference>
<evidence type="ECO:0000259" key="12">
    <source>
        <dbReference type="Pfam" id="PF26002"/>
    </source>
</evidence>
<evidence type="ECO:0000256" key="7">
    <source>
        <dbReference type="ARBA" id="ARBA00022989"/>
    </source>
</evidence>
<evidence type="ECO:0000256" key="2">
    <source>
        <dbReference type="ARBA" id="ARBA00009477"/>
    </source>
</evidence>
<evidence type="ECO:0000259" key="11">
    <source>
        <dbReference type="Pfam" id="PF25994"/>
    </source>
</evidence>
<dbReference type="InterPro" id="IPR058781">
    <property type="entry name" value="HH_AprE-like"/>
</dbReference>
<comment type="subcellular location">
    <subcellularLocation>
        <location evidence="1 9">Cell inner membrane</location>
        <topology evidence="1 9">Single-pass membrane protein</topology>
    </subcellularLocation>
</comment>
<feature type="transmembrane region" description="Helical" evidence="9">
    <location>
        <begin position="35"/>
        <end position="53"/>
    </location>
</feature>
<comment type="similarity">
    <text evidence="2 9">Belongs to the membrane fusion protein (MFP) (TC 8.A.1) family.</text>
</comment>
<keyword evidence="4 9" id="KW-1003">Cell membrane</keyword>
<dbReference type="NCBIfam" id="TIGR01843">
    <property type="entry name" value="type_I_hlyD"/>
    <property type="match status" value="1"/>
</dbReference>
<keyword evidence="10" id="KW-0175">Coiled coil</keyword>